<dbReference type="SUPFAM" id="SSF52172">
    <property type="entry name" value="CheY-like"/>
    <property type="match status" value="1"/>
</dbReference>
<dbReference type="Proteomes" id="UP000249229">
    <property type="component" value="Unassembled WGS sequence"/>
</dbReference>
<comment type="caution">
    <text evidence="4">The sequence shown here is derived from an EMBL/GenBank/DDBJ whole genome shotgun (WGS) entry which is preliminary data.</text>
</comment>
<dbReference type="Pfam" id="PF00072">
    <property type="entry name" value="Response_reg"/>
    <property type="match status" value="1"/>
</dbReference>
<dbReference type="EMBL" id="QFQI01000004">
    <property type="protein sequence ID" value="PZQ60745.1"/>
    <property type="molecule type" value="Genomic_DNA"/>
</dbReference>
<feature type="domain" description="Response regulatory" evidence="3">
    <location>
        <begin position="12"/>
        <end position="121"/>
    </location>
</feature>
<dbReference type="InterPro" id="IPR001789">
    <property type="entry name" value="Sig_transdc_resp-reg_receiver"/>
</dbReference>
<evidence type="ECO:0000259" key="3">
    <source>
        <dbReference type="PROSITE" id="PS50110"/>
    </source>
</evidence>
<dbReference type="AlphaFoldDB" id="A0A2W5PCW1"/>
<accession>A0A2W5PCW1</accession>
<evidence type="ECO:0000256" key="1">
    <source>
        <dbReference type="ARBA" id="ARBA00022553"/>
    </source>
</evidence>
<evidence type="ECO:0000256" key="2">
    <source>
        <dbReference type="PROSITE-ProRule" id="PRU00169"/>
    </source>
</evidence>
<dbReference type="SMART" id="SM00448">
    <property type="entry name" value="REC"/>
    <property type="match status" value="1"/>
</dbReference>
<keyword evidence="1 2" id="KW-0597">Phosphoprotein</keyword>
<dbReference type="InterPro" id="IPR011006">
    <property type="entry name" value="CheY-like_superfamily"/>
</dbReference>
<protein>
    <submittedName>
        <fullName evidence="4">Response regulator</fullName>
    </submittedName>
</protein>
<reference evidence="4 5" key="1">
    <citation type="submission" date="2017-08" db="EMBL/GenBank/DDBJ databases">
        <title>Infants hospitalized years apart are colonized by the same room-sourced microbial strains.</title>
        <authorList>
            <person name="Brooks B."/>
            <person name="Olm M.R."/>
            <person name="Firek B.A."/>
            <person name="Baker R."/>
            <person name="Thomas B.C."/>
            <person name="Morowitz M.J."/>
            <person name="Banfield J.F."/>
        </authorList>
    </citation>
    <scope>NUCLEOTIDE SEQUENCE [LARGE SCALE GENOMIC DNA]</scope>
    <source>
        <strain evidence="4">S2_005_001_R1_22</strain>
    </source>
</reference>
<evidence type="ECO:0000313" key="5">
    <source>
        <dbReference type="Proteomes" id="UP000249229"/>
    </source>
</evidence>
<dbReference type="Gene3D" id="3.40.50.2300">
    <property type="match status" value="1"/>
</dbReference>
<dbReference type="InterPro" id="IPR050595">
    <property type="entry name" value="Bact_response_regulator"/>
</dbReference>
<dbReference type="PANTHER" id="PTHR44591:SF21">
    <property type="entry name" value="TWO-COMPONENT RESPONSE REGULATOR"/>
    <property type="match status" value="1"/>
</dbReference>
<dbReference type="GO" id="GO:0000160">
    <property type="term" value="P:phosphorelay signal transduction system"/>
    <property type="evidence" value="ECO:0007669"/>
    <property type="project" value="InterPro"/>
</dbReference>
<feature type="modified residue" description="4-aspartylphosphate" evidence="2">
    <location>
        <position position="63"/>
    </location>
</feature>
<name>A0A2W5PCW1_9SPHN</name>
<dbReference type="PROSITE" id="PS50110">
    <property type="entry name" value="RESPONSE_REGULATORY"/>
    <property type="match status" value="1"/>
</dbReference>
<gene>
    <name evidence="4" type="ORF">DI544_07305</name>
</gene>
<sequence length="149" mass="15411">MLFGRRQRSIEKLLVVEDEPLVAFDTEYLLGDQGYSVVATVDRVADAVEVIDGGAAIDLVLADVNLADGTGLDVARAAAARQIPVLFVTGACPVDAEALAVGCLAKPYAQRDLLNAIDAIAEAVAGKRPARLPTGLRLFGAANGGSPLP</sequence>
<proteinExistence type="predicted"/>
<evidence type="ECO:0000313" key="4">
    <source>
        <dbReference type="EMBL" id="PZQ60745.1"/>
    </source>
</evidence>
<dbReference type="PANTHER" id="PTHR44591">
    <property type="entry name" value="STRESS RESPONSE REGULATOR PROTEIN 1"/>
    <property type="match status" value="1"/>
</dbReference>
<organism evidence="4 5">
    <name type="scientific">Sphingomonas taxi</name>
    <dbReference type="NCBI Taxonomy" id="1549858"/>
    <lineage>
        <taxon>Bacteria</taxon>
        <taxon>Pseudomonadati</taxon>
        <taxon>Pseudomonadota</taxon>
        <taxon>Alphaproteobacteria</taxon>
        <taxon>Sphingomonadales</taxon>
        <taxon>Sphingomonadaceae</taxon>
        <taxon>Sphingomonas</taxon>
    </lineage>
</organism>